<keyword evidence="3" id="KW-1185">Reference proteome</keyword>
<dbReference type="EMBL" id="JAEPRE010000081">
    <property type="protein sequence ID" value="KAG2233370.1"/>
    <property type="molecule type" value="Genomic_DNA"/>
</dbReference>
<evidence type="ECO:0000313" key="2">
    <source>
        <dbReference type="EMBL" id="KAG2233370.1"/>
    </source>
</evidence>
<proteinExistence type="predicted"/>
<reference evidence="2" key="1">
    <citation type="submission" date="2021-01" db="EMBL/GenBank/DDBJ databases">
        <title>Metabolic potential, ecology and presence of endohyphal bacteria is reflected in genomic diversity of Mucoromycotina.</title>
        <authorList>
            <person name="Muszewska A."/>
            <person name="Okrasinska A."/>
            <person name="Steczkiewicz K."/>
            <person name="Drgas O."/>
            <person name="Orlowska M."/>
            <person name="Perlinska-Lenart U."/>
            <person name="Aleksandrzak-Piekarczyk T."/>
            <person name="Szatraj K."/>
            <person name="Zielenkiewicz U."/>
            <person name="Pilsyk S."/>
            <person name="Malc E."/>
            <person name="Mieczkowski P."/>
            <person name="Kruszewska J.S."/>
            <person name="Biernat P."/>
            <person name="Pawlowska J."/>
        </authorList>
    </citation>
    <scope>NUCLEOTIDE SEQUENCE</scope>
    <source>
        <strain evidence="2">WA0000018081</strain>
    </source>
</reference>
<protein>
    <submittedName>
        <fullName evidence="2">Uncharacterized protein</fullName>
    </submittedName>
</protein>
<gene>
    <name evidence="2" type="ORF">INT48_000373</name>
</gene>
<comment type="caution">
    <text evidence="2">The sequence shown here is derived from an EMBL/GenBank/DDBJ whole genome shotgun (WGS) entry which is preliminary data.</text>
</comment>
<accession>A0A8H7SRT7</accession>
<evidence type="ECO:0000256" key="1">
    <source>
        <dbReference type="SAM" id="Coils"/>
    </source>
</evidence>
<name>A0A8H7SRT7_9FUNG</name>
<sequence>MSKAKPVFLPFDLFSKEGELISSLPSAIKDKQLYLDQFLILRVSRNIYRGTPKKKPGKTANHQQKIKKLEKTAEELNKQLQDRKNSFNLEEADCHIRNLKKERNSSSHEGQRNVMAAEIKIMKQRRWTDFKHIEILRREIKEARRKAYFFRITTLADNVQDVSQNHEASDDFIDSLLTNINDLKLSRTDYDLQTISVTVGVSLKMFNAHLNLYNEFNPEHPLERRTTELFTRRTKDRVAAKERRFVKGKSKKAIPMMAINNAGTGVGNCIKGYDRRGGKWLANLHNRYVPIIMTDEHMTSQLCLYCYFPIVHPRTLDNKRILGASRCLNPDCPAFKHGRATNNRDVMSAAAIGISAITKVLYNQNFPPLSKH</sequence>
<organism evidence="2 3">
    <name type="scientific">Thamnidium elegans</name>
    <dbReference type="NCBI Taxonomy" id="101142"/>
    <lineage>
        <taxon>Eukaryota</taxon>
        <taxon>Fungi</taxon>
        <taxon>Fungi incertae sedis</taxon>
        <taxon>Mucoromycota</taxon>
        <taxon>Mucoromycotina</taxon>
        <taxon>Mucoromycetes</taxon>
        <taxon>Mucorales</taxon>
        <taxon>Mucorineae</taxon>
        <taxon>Mucoraceae</taxon>
        <taxon>Thamnidium</taxon>
    </lineage>
</organism>
<dbReference type="AlphaFoldDB" id="A0A8H7SRT7"/>
<keyword evidence="1" id="KW-0175">Coiled coil</keyword>
<evidence type="ECO:0000313" key="3">
    <source>
        <dbReference type="Proteomes" id="UP000613177"/>
    </source>
</evidence>
<dbReference type="Proteomes" id="UP000613177">
    <property type="component" value="Unassembled WGS sequence"/>
</dbReference>
<feature type="coiled-coil region" evidence="1">
    <location>
        <begin position="59"/>
        <end position="109"/>
    </location>
</feature>